<evidence type="ECO:0000313" key="10">
    <source>
        <dbReference type="EnsemblMetazoa" id="XP_011404512.2"/>
    </source>
</evidence>
<dbReference type="RefSeq" id="XP_011404512.2">
    <property type="nucleotide sequence ID" value="XM_011406210.2"/>
</dbReference>
<protein>
    <recommendedName>
        <fullName evidence="9">Lysine-specific metallo-endopeptidase domain-containing protein</fullName>
    </recommendedName>
</protein>
<dbReference type="InterPro" id="IPR029463">
    <property type="entry name" value="Lys_MEP"/>
</dbReference>
<dbReference type="KEGG" id="aqu:105313074"/>
<dbReference type="InterPro" id="IPR024079">
    <property type="entry name" value="MetalloPept_cat_dom_sf"/>
</dbReference>
<dbReference type="PANTHER" id="PTHR37016:SF3">
    <property type="entry name" value="NEUTRAL PROTEASE 2-RELATED"/>
    <property type="match status" value="1"/>
</dbReference>
<keyword evidence="8" id="KW-0732">Signal</keyword>
<dbReference type="GO" id="GO:0006508">
    <property type="term" value="P:proteolysis"/>
    <property type="evidence" value="ECO:0007669"/>
    <property type="project" value="UniProtKB-KW"/>
</dbReference>
<evidence type="ECO:0000256" key="3">
    <source>
        <dbReference type="ARBA" id="ARBA00022670"/>
    </source>
</evidence>
<feature type="chain" id="PRO_5042889220" description="Lysine-specific metallo-endopeptidase domain-containing protein" evidence="8">
    <location>
        <begin position="20"/>
        <end position="359"/>
    </location>
</feature>
<keyword evidence="4" id="KW-0479">Metal-binding</keyword>
<dbReference type="Pfam" id="PF14521">
    <property type="entry name" value="Aspzincin_M35"/>
    <property type="match status" value="1"/>
</dbReference>
<keyword evidence="11" id="KW-1185">Reference proteome</keyword>
<feature type="domain" description="Lysine-specific metallo-endopeptidase" evidence="9">
    <location>
        <begin position="215"/>
        <end position="355"/>
    </location>
</feature>
<dbReference type="SUPFAM" id="SSF55486">
    <property type="entry name" value="Metalloproteases ('zincins'), catalytic domain"/>
    <property type="match status" value="1"/>
</dbReference>
<keyword evidence="7" id="KW-0482">Metalloprotease</keyword>
<reference evidence="11" key="1">
    <citation type="journal article" date="2010" name="Nature">
        <title>The Amphimedon queenslandica genome and the evolution of animal complexity.</title>
        <authorList>
            <person name="Srivastava M."/>
            <person name="Simakov O."/>
            <person name="Chapman J."/>
            <person name="Fahey B."/>
            <person name="Gauthier M.E."/>
            <person name="Mitros T."/>
            <person name="Richards G.S."/>
            <person name="Conaco C."/>
            <person name="Dacre M."/>
            <person name="Hellsten U."/>
            <person name="Larroux C."/>
            <person name="Putnam N.H."/>
            <person name="Stanke M."/>
            <person name="Adamska M."/>
            <person name="Darling A."/>
            <person name="Degnan S.M."/>
            <person name="Oakley T.H."/>
            <person name="Plachetzki D.C."/>
            <person name="Zhai Y."/>
            <person name="Adamski M."/>
            <person name="Calcino A."/>
            <person name="Cummins S.F."/>
            <person name="Goodstein D.M."/>
            <person name="Harris C."/>
            <person name="Jackson D.J."/>
            <person name="Leys S.P."/>
            <person name="Shu S."/>
            <person name="Woodcroft B.J."/>
            <person name="Vervoort M."/>
            <person name="Kosik K.S."/>
            <person name="Manning G."/>
            <person name="Degnan B.M."/>
            <person name="Rokhsar D.S."/>
        </authorList>
    </citation>
    <scope>NUCLEOTIDE SEQUENCE [LARGE SCALE GENOMIC DNA]</scope>
</reference>
<evidence type="ECO:0000256" key="5">
    <source>
        <dbReference type="ARBA" id="ARBA00022801"/>
    </source>
</evidence>
<evidence type="ECO:0000256" key="8">
    <source>
        <dbReference type="SAM" id="SignalP"/>
    </source>
</evidence>
<dbReference type="SMART" id="SM01351">
    <property type="entry name" value="Aspzincin_M35"/>
    <property type="match status" value="1"/>
</dbReference>
<proteinExistence type="inferred from homology"/>
<organism evidence="10 11">
    <name type="scientific">Amphimedon queenslandica</name>
    <name type="common">Sponge</name>
    <dbReference type="NCBI Taxonomy" id="400682"/>
    <lineage>
        <taxon>Eukaryota</taxon>
        <taxon>Metazoa</taxon>
        <taxon>Porifera</taxon>
        <taxon>Demospongiae</taxon>
        <taxon>Heteroscleromorpha</taxon>
        <taxon>Haplosclerida</taxon>
        <taxon>Niphatidae</taxon>
        <taxon>Amphimedon</taxon>
    </lineage>
</organism>
<evidence type="ECO:0000256" key="4">
    <source>
        <dbReference type="ARBA" id="ARBA00022723"/>
    </source>
</evidence>
<dbReference type="PANTHER" id="PTHR37016">
    <property type="match status" value="1"/>
</dbReference>
<evidence type="ECO:0000259" key="9">
    <source>
        <dbReference type="SMART" id="SM01351"/>
    </source>
</evidence>
<dbReference type="Gene3D" id="3.40.390.10">
    <property type="entry name" value="Collagenase (Catalytic Domain)"/>
    <property type="match status" value="1"/>
</dbReference>
<dbReference type="GO" id="GO:0046872">
    <property type="term" value="F:metal ion binding"/>
    <property type="evidence" value="ECO:0007669"/>
    <property type="project" value="UniProtKB-KW"/>
</dbReference>
<evidence type="ECO:0000256" key="7">
    <source>
        <dbReference type="ARBA" id="ARBA00023049"/>
    </source>
</evidence>
<evidence type="ECO:0000313" key="11">
    <source>
        <dbReference type="Proteomes" id="UP000007879"/>
    </source>
</evidence>
<dbReference type="Gene3D" id="2.60.40.2970">
    <property type="match status" value="1"/>
</dbReference>
<accession>A0AAN0IMX5</accession>
<evidence type="ECO:0000256" key="6">
    <source>
        <dbReference type="ARBA" id="ARBA00022833"/>
    </source>
</evidence>
<comment type="similarity">
    <text evidence="2">Belongs to the peptidase M35 family.</text>
</comment>
<dbReference type="AlphaFoldDB" id="A0AAN0IMX5"/>
<keyword evidence="3" id="KW-0645">Protease</keyword>
<reference evidence="10" key="2">
    <citation type="submission" date="2024-06" db="UniProtKB">
        <authorList>
            <consortium name="EnsemblMetazoa"/>
        </authorList>
    </citation>
    <scope>IDENTIFICATION</scope>
</reference>
<feature type="signal peptide" evidence="8">
    <location>
        <begin position="1"/>
        <end position="19"/>
    </location>
</feature>
<evidence type="ECO:0000256" key="2">
    <source>
        <dbReference type="ARBA" id="ARBA00010279"/>
    </source>
</evidence>
<keyword evidence="6" id="KW-0862">Zinc</keyword>
<comment type="cofactor">
    <cofactor evidence="1">
        <name>Zn(2+)</name>
        <dbReference type="ChEBI" id="CHEBI:29105"/>
    </cofactor>
</comment>
<dbReference type="EnsemblMetazoa" id="XM_011406210.2">
    <property type="protein sequence ID" value="XP_011404512.2"/>
    <property type="gene ID" value="LOC105313074"/>
</dbReference>
<name>A0AAN0IMX5_AMPQE</name>
<dbReference type="GO" id="GO:0004222">
    <property type="term" value="F:metalloendopeptidase activity"/>
    <property type="evidence" value="ECO:0007669"/>
    <property type="project" value="InterPro"/>
</dbReference>
<evidence type="ECO:0000256" key="1">
    <source>
        <dbReference type="ARBA" id="ARBA00001947"/>
    </source>
</evidence>
<sequence>MKIIVLFLILGAYAMAVQSGPLSLDMACDRAFSAVLCTFEFTNNGREDLYLLTYNTPLEGPYSPFITLSLNGKSLQYEGIFASRTPPTREGFALIKARQSVSASIQITEVFSIHRDGHYTVRYAQPLQYLSANEMRQQYYFDDVIEVSQSILPSQSVDLYLDKTKSLDKPTKQDEQTAGKEVITIKACRTTVSVGSDASIVEAHKKLCSHVHKVKDAVDKKNKTLYQEWFEARPTHGPDHGRKNKVKDVFQKVDTGIHTKSVKYVINGVYCQPNWGAYTYKGSTTTYICPGLSNFPTLCSDDTKYNKEGVLLHEWSHAFGHTSDHAYGPRESRKLAKNYPDKAVDNADNYMYYYCLSIH</sequence>
<dbReference type="GeneID" id="105313074"/>
<dbReference type="InterPro" id="IPR050414">
    <property type="entry name" value="Fungal_M35_metalloproteases"/>
</dbReference>
<keyword evidence="5" id="KW-0378">Hydrolase</keyword>
<dbReference type="Proteomes" id="UP000007879">
    <property type="component" value="Unassembled WGS sequence"/>
</dbReference>